<name>A0A0F8W8E8_9ZZZZ</name>
<dbReference type="EMBL" id="LAZR01066681">
    <property type="protein sequence ID" value="KKK53092.1"/>
    <property type="molecule type" value="Genomic_DNA"/>
</dbReference>
<reference evidence="1" key="1">
    <citation type="journal article" date="2015" name="Nature">
        <title>Complex archaea that bridge the gap between prokaryotes and eukaryotes.</title>
        <authorList>
            <person name="Spang A."/>
            <person name="Saw J.H."/>
            <person name="Jorgensen S.L."/>
            <person name="Zaremba-Niedzwiedzka K."/>
            <person name="Martijn J."/>
            <person name="Lind A.E."/>
            <person name="van Eijk R."/>
            <person name="Schleper C."/>
            <person name="Guy L."/>
            <person name="Ettema T.J."/>
        </authorList>
    </citation>
    <scope>NUCLEOTIDE SEQUENCE</scope>
</reference>
<feature type="non-terminal residue" evidence="1">
    <location>
        <position position="1"/>
    </location>
</feature>
<gene>
    <name evidence="1" type="ORF">LCGC14_3098260</name>
</gene>
<comment type="caution">
    <text evidence="1">The sequence shown here is derived from an EMBL/GenBank/DDBJ whole genome shotgun (WGS) entry which is preliminary data.</text>
</comment>
<dbReference type="AlphaFoldDB" id="A0A0F8W8E8"/>
<accession>A0A0F8W8E8</accession>
<sequence>SDDSLSIFSILANPSGNFGVFLQPQRLHKRRLLRSEAEKKPSGGGPTGRNEFNALVSRFHVDARRMRLNIVVFTVRSTCATQELRST</sequence>
<proteinExistence type="predicted"/>
<organism evidence="1">
    <name type="scientific">marine sediment metagenome</name>
    <dbReference type="NCBI Taxonomy" id="412755"/>
    <lineage>
        <taxon>unclassified sequences</taxon>
        <taxon>metagenomes</taxon>
        <taxon>ecological metagenomes</taxon>
    </lineage>
</organism>
<protein>
    <submittedName>
        <fullName evidence="1">Uncharacterized protein</fullName>
    </submittedName>
</protein>
<evidence type="ECO:0000313" key="1">
    <source>
        <dbReference type="EMBL" id="KKK53092.1"/>
    </source>
</evidence>